<dbReference type="GO" id="GO:0005829">
    <property type="term" value="C:cytosol"/>
    <property type="evidence" value="ECO:0007669"/>
    <property type="project" value="TreeGrafter"/>
</dbReference>
<evidence type="ECO:0000256" key="2">
    <source>
        <dbReference type="ARBA" id="ARBA00022679"/>
    </source>
</evidence>
<sequence>MSPLTLLVLNSGSSSLRASLFQGGEGVRHWHFSGTTDHEGPLQSLLKDLEGQRLDGVVHRLVHGGAITEMARVIDGVERSRLETLVPLAPLHLPANLRGVDLCTAHFSVPQIACFDTAFHATLPALAMRLPIPSRFHLRKFGFHGLSYAHLARRLPEVLGWQRAQGRIMGLHLGQGASACLLHHLTSVETTMGYSPAGGLVMGTRSGDLDPGVILALGLELTWDELTQVVYHEMGLWALSEGISSDMKTLLADGREEARFAVEFFCRRVAQSVGSMATLLGGLDALVFTGGIGEHAGEVRSLIVQALSFLGFALDEEANQENARFISTAQSRPVLIIPADEEDLMREVATPLFLPRL</sequence>
<dbReference type="PRINTS" id="PR00471">
    <property type="entry name" value="ACETATEKNASE"/>
</dbReference>
<dbReference type="GO" id="GO:0008776">
    <property type="term" value="F:acetate kinase activity"/>
    <property type="evidence" value="ECO:0007669"/>
    <property type="project" value="UniProtKB-EC"/>
</dbReference>
<dbReference type="Gene3D" id="3.30.420.40">
    <property type="match status" value="2"/>
</dbReference>
<evidence type="ECO:0000256" key="7">
    <source>
        <dbReference type="ARBA" id="ARBA00022842"/>
    </source>
</evidence>
<dbReference type="PIRSF" id="PIRSF000722">
    <property type="entry name" value="Acetate_prop_kin"/>
    <property type="match status" value="1"/>
</dbReference>
<dbReference type="InterPro" id="IPR043129">
    <property type="entry name" value="ATPase_NBD"/>
</dbReference>
<dbReference type="Pfam" id="PF00871">
    <property type="entry name" value="Acetate_kinase"/>
    <property type="match status" value="1"/>
</dbReference>
<dbReference type="EMBL" id="UOYP01000035">
    <property type="protein sequence ID" value="VAY86728.1"/>
    <property type="molecule type" value="Genomic_DNA"/>
</dbReference>
<gene>
    <name evidence="8" type="primary">ackA</name>
    <name evidence="8" type="ORF">CARN8_130004</name>
</gene>
<evidence type="ECO:0000313" key="8">
    <source>
        <dbReference type="EMBL" id="VAY86728.1"/>
    </source>
</evidence>
<name>A0A3P3ZLQ5_9ZZZZ</name>
<protein>
    <submittedName>
        <fullName evidence="8">Acetate kinase</fullName>
        <ecNumber evidence="8">2.7.2.1</ecNumber>
    </submittedName>
</protein>
<dbReference type="InterPro" id="IPR004372">
    <property type="entry name" value="Ac/propionate_kinase"/>
</dbReference>
<evidence type="ECO:0000256" key="6">
    <source>
        <dbReference type="ARBA" id="ARBA00022840"/>
    </source>
</evidence>
<keyword evidence="4" id="KW-0547">Nucleotide-binding</keyword>
<keyword evidence="3" id="KW-0479">Metal-binding</keyword>
<keyword evidence="1" id="KW-0963">Cytoplasm</keyword>
<dbReference type="GO" id="GO:0046872">
    <property type="term" value="F:metal ion binding"/>
    <property type="evidence" value="ECO:0007669"/>
    <property type="project" value="UniProtKB-KW"/>
</dbReference>
<keyword evidence="6" id="KW-0067">ATP-binding</keyword>
<dbReference type="SUPFAM" id="SSF53067">
    <property type="entry name" value="Actin-like ATPase domain"/>
    <property type="match status" value="2"/>
</dbReference>
<proteinExistence type="inferred from homology"/>
<keyword evidence="2 8" id="KW-0808">Transferase</keyword>
<dbReference type="GO" id="GO:0006083">
    <property type="term" value="P:acetate metabolic process"/>
    <property type="evidence" value="ECO:0007669"/>
    <property type="project" value="TreeGrafter"/>
</dbReference>
<evidence type="ECO:0000256" key="5">
    <source>
        <dbReference type="ARBA" id="ARBA00022777"/>
    </source>
</evidence>
<reference evidence="8" key="1">
    <citation type="submission" date="2018-10" db="EMBL/GenBank/DDBJ databases">
        <authorList>
            <person name="Plewniak F."/>
        </authorList>
    </citation>
    <scope>NUCLEOTIDE SEQUENCE</scope>
</reference>
<accession>A0A3P3ZLQ5</accession>
<organism evidence="8">
    <name type="scientific">mine drainage metagenome</name>
    <dbReference type="NCBI Taxonomy" id="410659"/>
    <lineage>
        <taxon>unclassified sequences</taxon>
        <taxon>metagenomes</taxon>
        <taxon>ecological metagenomes</taxon>
    </lineage>
</organism>
<dbReference type="AlphaFoldDB" id="A0A3P3ZLQ5"/>
<evidence type="ECO:0000256" key="4">
    <source>
        <dbReference type="ARBA" id="ARBA00022741"/>
    </source>
</evidence>
<dbReference type="InterPro" id="IPR000890">
    <property type="entry name" value="Aliphatic_acid_kin_short-chain"/>
</dbReference>
<keyword evidence="7" id="KW-0460">Magnesium</keyword>
<dbReference type="GO" id="GO:0005524">
    <property type="term" value="F:ATP binding"/>
    <property type="evidence" value="ECO:0007669"/>
    <property type="project" value="UniProtKB-KW"/>
</dbReference>
<dbReference type="PANTHER" id="PTHR21060">
    <property type="entry name" value="ACETATE KINASE"/>
    <property type="match status" value="1"/>
</dbReference>
<dbReference type="EC" id="2.7.2.1" evidence="8"/>
<evidence type="ECO:0000256" key="1">
    <source>
        <dbReference type="ARBA" id="ARBA00022490"/>
    </source>
</evidence>
<keyword evidence="5 8" id="KW-0418">Kinase</keyword>
<dbReference type="HAMAP" id="MF_00020">
    <property type="entry name" value="Acetate_kinase"/>
    <property type="match status" value="1"/>
</dbReference>
<dbReference type="PANTHER" id="PTHR21060:SF21">
    <property type="entry name" value="ACETATE KINASE"/>
    <property type="match status" value="1"/>
</dbReference>
<evidence type="ECO:0000256" key="3">
    <source>
        <dbReference type="ARBA" id="ARBA00022723"/>
    </source>
</evidence>